<reference evidence="9" key="1">
    <citation type="submission" date="2017-02" db="EMBL/GenBank/DDBJ databases">
        <authorList>
            <person name="Varghese N."/>
            <person name="Submissions S."/>
        </authorList>
    </citation>
    <scope>NUCLEOTIDE SEQUENCE [LARGE SCALE GENOMIC DNA]</scope>
    <source>
        <strain evidence="9">R11H</strain>
    </source>
</reference>
<feature type="transmembrane region" description="Helical" evidence="6">
    <location>
        <begin position="79"/>
        <end position="97"/>
    </location>
</feature>
<feature type="transmembrane region" description="Helical" evidence="6">
    <location>
        <begin position="416"/>
        <end position="438"/>
    </location>
</feature>
<dbReference type="Proteomes" id="UP000190044">
    <property type="component" value="Unassembled WGS sequence"/>
</dbReference>
<dbReference type="InterPro" id="IPR020846">
    <property type="entry name" value="MFS_dom"/>
</dbReference>
<evidence type="ECO:0000313" key="9">
    <source>
        <dbReference type="Proteomes" id="UP000190044"/>
    </source>
</evidence>
<evidence type="ECO:0000256" key="4">
    <source>
        <dbReference type="ARBA" id="ARBA00023136"/>
    </source>
</evidence>
<evidence type="ECO:0000256" key="1">
    <source>
        <dbReference type="ARBA" id="ARBA00004141"/>
    </source>
</evidence>
<feature type="transmembrane region" description="Helical" evidence="6">
    <location>
        <begin position="41"/>
        <end position="57"/>
    </location>
</feature>
<dbReference type="PANTHER" id="PTHR11662:SF285">
    <property type="entry name" value="HEXURONATE TRANSPORTER"/>
    <property type="match status" value="1"/>
</dbReference>
<accession>A0A1T5F819</accession>
<dbReference type="PANTHER" id="PTHR11662">
    <property type="entry name" value="SOLUTE CARRIER FAMILY 17"/>
    <property type="match status" value="1"/>
</dbReference>
<evidence type="ECO:0000256" key="2">
    <source>
        <dbReference type="ARBA" id="ARBA00022692"/>
    </source>
</evidence>
<sequence>MRRDERQRSGPPPTIDWTRPLTQAPTATAGPAPVKKMPRKAWLIIGLAMALLVLNYFDRQTLSILKPVMKAQLAFDDEAYSLLTFAFMLPYIVMYVVSGRLIDRVGTRVCMTVFAIGWSVANIASGLSHSFGHLAASRVLMGAAEPGAFPVVQRAILNWVPVERRALAISIATPAGNIGAILAPPLIALLATGLNWRAAFVIPGVIGIVVAIMWWFADTKRGSSTPPVLSNVPSPLPKAAAEEAPSVKALLRDKRFLAIVAARMISDPVWYFYLFWSAGYLQERAGLSLAELGFVGGIPYIAAVLVCIMLGRLVDRYTERGHDPIRVQLRVFALSAALMPLGALITMASSAFVAVAIITVVVAVCQAWFVGYNVLLAGLFPIKINASAVGILGAVGASTSLVLNLLAGTLLAQFDYIALFAGLAILHPVSAVILFLVIGRSRARGAAETSA</sequence>
<dbReference type="SUPFAM" id="SSF103473">
    <property type="entry name" value="MFS general substrate transporter"/>
    <property type="match status" value="1"/>
</dbReference>
<dbReference type="AlphaFoldDB" id="A0A1T5F819"/>
<evidence type="ECO:0000259" key="7">
    <source>
        <dbReference type="PROSITE" id="PS50850"/>
    </source>
</evidence>
<evidence type="ECO:0000256" key="6">
    <source>
        <dbReference type="SAM" id="Phobius"/>
    </source>
</evidence>
<evidence type="ECO:0000313" key="8">
    <source>
        <dbReference type="EMBL" id="SKB92313.1"/>
    </source>
</evidence>
<gene>
    <name evidence="8" type="ORF">SAMN06295937_10309</name>
</gene>
<dbReference type="OrthoDB" id="9794076at2"/>
<dbReference type="GO" id="GO:0015134">
    <property type="term" value="F:hexuronate transmembrane transporter activity"/>
    <property type="evidence" value="ECO:0007669"/>
    <property type="project" value="TreeGrafter"/>
</dbReference>
<feature type="transmembrane region" description="Helical" evidence="6">
    <location>
        <begin position="256"/>
        <end position="274"/>
    </location>
</feature>
<dbReference type="Pfam" id="PF07690">
    <property type="entry name" value="MFS_1"/>
    <property type="match status" value="1"/>
</dbReference>
<dbReference type="GO" id="GO:0016020">
    <property type="term" value="C:membrane"/>
    <property type="evidence" value="ECO:0007669"/>
    <property type="project" value="UniProtKB-SubCell"/>
</dbReference>
<evidence type="ECO:0000256" key="5">
    <source>
        <dbReference type="SAM" id="MobiDB-lite"/>
    </source>
</evidence>
<proteinExistence type="predicted"/>
<feature type="transmembrane region" description="Helical" evidence="6">
    <location>
        <begin position="351"/>
        <end position="376"/>
    </location>
</feature>
<feature type="domain" description="Major facilitator superfamily (MFS) profile" evidence="7">
    <location>
        <begin position="44"/>
        <end position="442"/>
    </location>
</feature>
<dbReference type="InterPro" id="IPR011701">
    <property type="entry name" value="MFS"/>
</dbReference>
<keyword evidence="2 6" id="KW-0812">Transmembrane</keyword>
<organism evidence="8 9">
    <name type="scientific">Sphingopyxis flava</name>
    <dbReference type="NCBI Taxonomy" id="1507287"/>
    <lineage>
        <taxon>Bacteria</taxon>
        <taxon>Pseudomonadati</taxon>
        <taxon>Pseudomonadota</taxon>
        <taxon>Alphaproteobacteria</taxon>
        <taxon>Sphingomonadales</taxon>
        <taxon>Sphingomonadaceae</taxon>
        <taxon>Sphingopyxis</taxon>
    </lineage>
</organism>
<keyword evidence="9" id="KW-1185">Reference proteome</keyword>
<protein>
    <submittedName>
        <fullName evidence="8">MFS transporter, ACS family, hexuronate transporter</fullName>
    </submittedName>
</protein>
<feature type="compositionally biased region" description="Low complexity" evidence="5">
    <location>
        <begin position="20"/>
        <end position="33"/>
    </location>
</feature>
<comment type="subcellular location">
    <subcellularLocation>
        <location evidence="1">Membrane</location>
        <topology evidence="1">Multi-pass membrane protein</topology>
    </subcellularLocation>
</comment>
<feature type="transmembrane region" description="Helical" evidence="6">
    <location>
        <begin position="327"/>
        <end position="345"/>
    </location>
</feature>
<name>A0A1T5F819_9SPHN</name>
<feature type="region of interest" description="Disordered" evidence="5">
    <location>
        <begin position="1"/>
        <end position="33"/>
    </location>
</feature>
<feature type="transmembrane region" description="Helical" evidence="6">
    <location>
        <begin position="167"/>
        <end position="190"/>
    </location>
</feature>
<dbReference type="PROSITE" id="PS50850">
    <property type="entry name" value="MFS"/>
    <property type="match status" value="1"/>
</dbReference>
<dbReference type="EMBL" id="FUYP01000030">
    <property type="protein sequence ID" value="SKB92313.1"/>
    <property type="molecule type" value="Genomic_DNA"/>
</dbReference>
<feature type="transmembrane region" description="Helical" evidence="6">
    <location>
        <begin position="294"/>
        <end position="315"/>
    </location>
</feature>
<keyword evidence="3 6" id="KW-1133">Transmembrane helix</keyword>
<feature type="transmembrane region" description="Helical" evidence="6">
    <location>
        <begin position="196"/>
        <end position="217"/>
    </location>
</feature>
<keyword evidence="4 6" id="KW-0472">Membrane</keyword>
<dbReference type="InterPro" id="IPR050382">
    <property type="entry name" value="MFS_Na/Anion_cotransporter"/>
</dbReference>
<dbReference type="InterPro" id="IPR036259">
    <property type="entry name" value="MFS_trans_sf"/>
</dbReference>
<dbReference type="Gene3D" id="1.20.1250.20">
    <property type="entry name" value="MFS general substrate transporter like domains"/>
    <property type="match status" value="2"/>
</dbReference>
<feature type="transmembrane region" description="Helical" evidence="6">
    <location>
        <begin position="388"/>
        <end position="410"/>
    </location>
</feature>
<evidence type="ECO:0000256" key="3">
    <source>
        <dbReference type="ARBA" id="ARBA00022989"/>
    </source>
</evidence>